<dbReference type="Gene3D" id="3.20.20.70">
    <property type="entry name" value="Aldolase class I"/>
    <property type="match status" value="1"/>
</dbReference>
<dbReference type="InterPro" id="IPR023989">
    <property type="entry name" value="MftD"/>
</dbReference>
<dbReference type="PIRSF" id="PIRSF000138">
    <property type="entry name" value="Al-hdrx_acd_dh"/>
    <property type="match status" value="1"/>
</dbReference>
<dbReference type="PANTHER" id="PTHR10578:SF107">
    <property type="entry name" value="2-HYDROXYACID OXIDASE 1"/>
    <property type="match status" value="1"/>
</dbReference>
<keyword evidence="2" id="KW-0285">Flavoprotein</keyword>
<dbReference type="InterPro" id="IPR000262">
    <property type="entry name" value="FMN-dep_DH"/>
</dbReference>
<dbReference type="EMBL" id="SUMD01000003">
    <property type="protein sequence ID" value="TJZ79679.1"/>
    <property type="molecule type" value="Genomic_DNA"/>
</dbReference>
<dbReference type="InterPro" id="IPR013785">
    <property type="entry name" value="Aldolase_TIM"/>
</dbReference>
<evidence type="ECO:0000259" key="6">
    <source>
        <dbReference type="PROSITE" id="PS51349"/>
    </source>
</evidence>
<comment type="similarity">
    <text evidence="5">Belongs to the FMN-dependent alpha-hydroxy acid dehydrogenase family.</text>
</comment>
<dbReference type="PANTHER" id="PTHR10578">
    <property type="entry name" value="S -2-HYDROXY-ACID OXIDASE-RELATED"/>
    <property type="match status" value="1"/>
</dbReference>
<dbReference type="SUPFAM" id="SSF51395">
    <property type="entry name" value="FMN-linked oxidoreductases"/>
    <property type="match status" value="1"/>
</dbReference>
<evidence type="ECO:0000256" key="2">
    <source>
        <dbReference type="ARBA" id="ARBA00022630"/>
    </source>
</evidence>
<evidence type="ECO:0000256" key="1">
    <source>
        <dbReference type="ARBA" id="ARBA00001917"/>
    </source>
</evidence>
<dbReference type="PROSITE" id="PS51349">
    <property type="entry name" value="FMN_HYDROXY_ACID_DH_2"/>
    <property type="match status" value="1"/>
</dbReference>
<comment type="caution">
    <text evidence="7">The sequence shown here is derived from an EMBL/GenBank/DDBJ whole genome shotgun (WGS) entry which is preliminary data.</text>
</comment>
<dbReference type="InterPro" id="IPR012133">
    <property type="entry name" value="Alpha-hydoxy_acid_DH_FMN"/>
</dbReference>
<keyword evidence="3" id="KW-0288">FMN</keyword>
<sequence length="391" mass="41418">MAKNAWFETVAEAQRRAKKRLPKSVYGALIAGSEQGLTLDDNTSAFGELGFAPHVAGLSDKRDLSTTVMGQPISMPVLISPTGVQAVHPDGEVAVARAAAARGIAMGLSSFASKSIEEVTAANPQTFFQMYWVGSREVLLQRMERARAAGATGLIMTLDWSFSHGRDWGSPAIPEKMDLKAMVRFAPEAITRPKWLWEFAKTGRVPDLTTPNLAAPGEQPPTFFGAYGEWMGTPLPSWEDVAWLREQWGGPFMLKGVMRVDDAKRAADAGVTAISVSNHGGNNLDGTPAPIRALPAIAEAVGSEIEVLLDGGIRRGSDVVKAVALGARAVMIGRGYLWGLSANGQAGVENVLDILRGGIDSALLGLGHSSVQDLTAADIVIPPGFARPLGL</sequence>
<accession>A0ABY2RN06</accession>
<keyword evidence="8" id="KW-1185">Reference proteome</keyword>
<proteinExistence type="inferred from homology"/>
<evidence type="ECO:0000313" key="8">
    <source>
        <dbReference type="Proteomes" id="UP000305109"/>
    </source>
</evidence>
<organism evidence="7 8">
    <name type="scientific">Rhodococcus oryzae</name>
    <dbReference type="NCBI Taxonomy" id="2571143"/>
    <lineage>
        <taxon>Bacteria</taxon>
        <taxon>Bacillati</taxon>
        <taxon>Actinomycetota</taxon>
        <taxon>Actinomycetes</taxon>
        <taxon>Mycobacteriales</taxon>
        <taxon>Nocardiaceae</taxon>
        <taxon>Rhodococcus</taxon>
    </lineage>
</organism>
<dbReference type="RefSeq" id="WP_077040772.1">
    <property type="nucleotide sequence ID" value="NZ_JBICTC010000017.1"/>
</dbReference>
<comment type="cofactor">
    <cofactor evidence="1">
        <name>FMN</name>
        <dbReference type="ChEBI" id="CHEBI:58210"/>
    </cofactor>
</comment>
<gene>
    <name evidence="7" type="primary">mftD</name>
    <name evidence="7" type="ORF">FCG67_08735</name>
</gene>
<evidence type="ECO:0000256" key="5">
    <source>
        <dbReference type="ARBA" id="ARBA00024042"/>
    </source>
</evidence>
<evidence type="ECO:0000256" key="4">
    <source>
        <dbReference type="ARBA" id="ARBA00023002"/>
    </source>
</evidence>
<feature type="domain" description="FMN hydroxy acid dehydrogenase" evidence="6">
    <location>
        <begin position="2"/>
        <end position="384"/>
    </location>
</feature>
<protein>
    <submittedName>
        <fullName evidence="7">Mycofactocin system-associated heme/flavin dehydrogenase</fullName>
    </submittedName>
</protein>
<reference evidence="7 8" key="1">
    <citation type="submission" date="2019-04" db="EMBL/GenBank/DDBJ databases">
        <title>Rhodococcus oryzae sp. nov., a novel actinomycete isolated from rhizosphere soil of rice (Oryza sativa L.).</title>
        <authorList>
            <person name="Li C."/>
        </authorList>
    </citation>
    <scope>NUCLEOTIDE SEQUENCE [LARGE SCALE GENOMIC DNA]</scope>
    <source>
        <strain evidence="7 8">NEAU-CX67</strain>
    </source>
</reference>
<name>A0ABY2RN06_9NOCA</name>
<dbReference type="NCBIfam" id="TIGR03966">
    <property type="entry name" value="actino_HemFlav"/>
    <property type="match status" value="1"/>
</dbReference>
<evidence type="ECO:0000256" key="3">
    <source>
        <dbReference type="ARBA" id="ARBA00022643"/>
    </source>
</evidence>
<dbReference type="InterPro" id="IPR037396">
    <property type="entry name" value="FMN_HAD"/>
</dbReference>
<evidence type="ECO:0000313" key="7">
    <source>
        <dbReference type="EMBL" id="TJZ79679.1"/>
    </source>
</evidence>
<dbReference type="Proteomes" id="UP000305109">
    <property type="component" value="Unassembled WGS sequence"/>
</dbReference>
<dbReference type="Pfam" id="PF01070">
    <property type="entry name" value="FMN_dh"/>
    <property type="match status" value="1"/>
</dbReference>
<dbReference type="CDD" id="cd02809">
    <property type="entry name" value="alpha_hydroxyacid_oxid_FMN"/>
    <property type="match status" value="1"/>
</dbReference>
<keyword evidence="4" id="KW-0560">Oxidoreductase</keyword>